<dbReference type="CDD" id="cd16493">
    <property type="entry name" value="RING-CH-C4HC3_NSE1"/>
    <property type="match status" value="1"/>
</dbReference>
<evidence type="ECO:0000256" key="13">
    <source>
        <dbReference type="ARBA" id="ARBA00022833"/>
    </source>
</evidence>
<evidence type="ECO:0000256" key="9">
    <source>
        <dbReference type="ARBA" id="ARBA00022723"/>
    </source>
</evidence>
<keyword evidence="15 18" id="KW-0233">DNA recombination</keyword>
<dbReference type="AlphaFoldDB" id="A0AAV2HBX5"/>
<evidence type="ECO:0000256" key="2">
    <source>
        <dbReference type="ARBA" id="ARBA00004123"/>
    </source>
</evidence>
<dbReference type="Gene3D" id="3.90.1150.220">
    <property type="match status" value="1"/>
</dbReference>
<dbReference type="GO" id="GO:0061630">
    <property type="term" value="F:ubiquitin protein ligase activity"/>
    <property type="evidence" value="ECO:0007669"/>
    <property type="project" value="UniProtKB-EC"/>
</dbReference>
<evidence type="ECO:0000256" key="12">
    <source>
        <dbReference type="ARBA" id="ARBA00022786"/>
    </source>
</evidence>
<comment type="catalytic activity">
    <reaction evidence="1 18">
        <text>S-ubiquitinyl-[E2 ubiquitin-conjugating enzyme]-L-cysteine + [acceptor protein]-L-lysine = [E2 ubiquitin-conjugating enzyme]-L-cysteine + N(6)-ubiquitinyl-[acceptor protein]-L-lysine.</text>
        <dbReference type="EC" id="2.3.2.27"/>
    </reaction>
</comment>
<dbReference type="PANTHER" id="PTHR20973:SF0">
    <property type="entry name" value="NON-STRUCTURAL MAINTENANCE OF CHROMOSOMES ELEMENT 1 HOMOLOG"/>
    <property type="match status" value="1"/>
</dbReference>
<evidence type="ECO:0000256" key="16">
    <source>
        <dbReference type="ARBA" id="ARBA00023204"/>
    </source>
</evidence>
<comment type="subunit">
    <text evidence="18">Component of the Smc5-Smc6 complex.</text>
</comment>
<dbReference type="EC" id="2.3.2.27" evidence="5 18"/>
<dbReference type="GO" id="GO:0000781">
    <property type="term" value="C:chromosome, telomeric region"/>
    <property type="evidence" value="ECO:0007669"/>
    <property type="project" value="UniProtKB-SubCell"/>
</dbReference>
<gene>
    <name evidence="20" type="ORF">GSLYS_00005197001</name>
</gene>
<dbReference type="PANTHER" id="PTHR20973">
    <property type="entry name" value="NON-SMC ELEMENT 1-RELATED"/>
    <property type="match status" value="1"/>
</dbReference>
<organism evidence="20 21">
    <name type="scientific">Lymnaea stagnalis</name>
    <name type="common">Great pond snail</name>
    <name type="synonym">Helix stagnalis</name>
    <dbReference type="NCBI Taxonomy" id="6523"/>
    <lineage>
        <taxon>Eukaryota</taxon>
        <taxon>Metazoa</taxon>
        <taxon>Spiralia</taxon>
        <taxon>Lophotrochozoa</taxon>
        <taxon>Mollusca</taxon>
        <taxon>Gastropoda</taxon>
        <taxon>Heterobranchia</taxon>
        <taxon>Euthyneura</taxon>
        <taxon>Panpulmonata</taxon>
        <taxon>Hygrophila</taxon>
        <taxon>Lymnaeoidea</taxon>
        <taxon>Lymnaeidae</taxon>
        <taxon>Lymnaea</taxon>
    </lineage>
</organism>
<evidence type="ECO:0000256" key="10">
    <source>
        <dbReference type="ARBA" id="ARBA00022763"/>
    </source>
</evidence>
<evidence type="ECO:0000256" key="11">
    <source>
        <dbReference type="ARBA" id="ARBA00022771"/>
    </source>
</evidence>
<evidence type="ECO:0000256" key="4">
    <source>
        <dbReference type="ARBA" id="ARBA00010258"/>
    </source>
</evidence>
<dbReference type="InterPro" id="IPR046349">
    <property type="entry name" value="C1-like_sf"/>
</dbReference>
<evidence type="ECO:0000256" key="7">
    <source>
        <dbReference type="ARBA" id="ARBA00022454"/>
    </source>
</evidence>
<evidence type="ECO:0000256" key="5">
    <source>
        <dbReference type="ARBA" id="ARBA00012483"/>
    </source>
</evidence>
<evidence type="ECO:0000256" key="14">
    <source>
        <dbReference type="ARBA" id="ARBA00022895"/>
    </source>
</evidence>
<evidence type="ECO:0000313" key="20">
    <source>
        <dbReference type="EMBL" id="CAL1531072.1"/>
    </source>
</evidence>
<evidence type="ECO:0000259" key="19">
    <source>
        <dbReference type="Pfam" id="PF08746"/>
    </source>
</evidence>
<keyword evidence="11 18" id="KW-0863">Zinc-finger</keyword>
<dbReference type="SUPFAM" id="SSF57889">
    <property type="entry name" value="Cysteine-rich domain"/>
    <property type="match status" value="1"/>
</dbReference>
<dbReference type="GO" id="GO:0030915">
    <property type="term" value="C:Smc5-Smc6 complex"/>
    <property type="evidence" value="ECO:0007669"/>
    <property type="project" value="UniProtKB-UniRule"/>
</dbReference>
<evidence type="ECO:0000256" key="18">
    <source>
        <dbReference type="RuleBase" id="RU368018"/>
    </source>
</evidence>
<proteinExistence type="inferred from homology"/>
<sequence length="234" mass="26460">MNGTETQIQMQKFLQTFMSRGILNAKEVKNLRQEIGVHAESNDDLIRFVQAANEAIAPFNLEIRKGVQEDDGAHFYCLVNTVETSLTRLSSTYTPNELELFKKLVEKIVDTDDGKMGSLAALSLTDKLDKKMGKEEGQDFFNRLERDKWIKKDTDGKISLSVRSILELEQYLKDMYPEFIKLCNICSKICLLGETCANCGIKLHLKCANNLFSKQGSEKKCPARDCSATWGSIE</sequence>
<keyword evidence="9 18" id="KW-0479">Metal-binding</keyword>
<evidence type="ECO:0000256" key="8">
    <source>
        <dbReference type="ARBA" id="ARBA00022679"/>
    </source>
</evidence>
<dbReference type="EMBL" id="CAXITT010000081">
    <property type="protein sequence ID" value="CAL1531072.1"/>
    <property type="molecule type" value="Genomic_DNA"/>
</dbReference>
<evidence type="ECO:0000313" key="21">
    <source>
        <dbReference type="Proteomes" id="UP001497497"/>
    </source>
</evidence>
<comment type="caution">
    <text evidence="20">The sequence shown here is derived from an EMBL/GenBank/DDBJ whole genome shotgun (WGS) entry which is preliminary data.</text>
</comment>
<reference evidence="20 21" key="1">
    <citation type="submission" date="2024-04" db="EMBL/GenBank/DDBJ databases">
        <authorList>
            <consortium name="Genoscope - CEA"/>
            <person name="William W."/>
        </authorList>
    </citation>
    <scope>NUCLEOTIDE SEQUENCE [LARGE SCALE GENOMIC DNA]</scope>
</reference>
<dbReference type="FunFam" id="3.90.1150.220:FF:000001">
    <property type="entry name" value="Non-structural maintenance of chromosomes element 1 homolog"/>
    <property type="match status" value="1"/>
</dbReference>
<dbReference type="GO" id="GO:0005634">
    <property type="term" value="C:nucleus"/>
    <property type="evidence" value="ECO:0007669"/>
    <property type="project" value="UniProtKB-SubCell"/>
</dbReference>
<dbReference type="Gene3D" id="3.30.40.10">
    <property type="entry name" value="Zinc/RING finger domain, C3HC4 (zinc finger)"/>
    <property type="match status" value="1"/>
</dbReference>
<dbReference type="GO" id="GO:0000724">
    <property type="term" value="P:double-strand break repair via homologous recombination"/>
    <property type="evidence" value="ECO:0007669"/>
    <property type="project" value="TreeGrafter"/>
</dbReference>
<keyword evidence="16 18" id="KW-0234">DNA repair</keyword>
<keyword evidence="14" id="KW-0779">Telomere</keyword>
<accession>A0AAV2HBX5</accession>
<keyword evidence="12 18" id="KW-0833">Ubl conjugation pathway</keyword>
<dbReference type="InterPro" id="IPR014857">
    <property type="entry name" value="Nse1_RING_C4HC3-type"/>
</dbReference>
<dbReference type="Pfam" id="PF08746">
    <property type="entry name" value="zf-RING-like"/>
    <property type="match status" value="1"/>
</dbReference>
<evidence type="ECO:0000256" key="6">
    <source>
        <dbReference type="ARBA" id="ARBA00019422"/>
    </source>
</evidence>
<dbReference type="Proteomes" id="UP001497497">
    <property type="component" value="Unassembled WGS sequence"/>
</dbReference>
<evidence type="ECO:0000256" key="15">
    <source>
        <dbReference type="ARBA" id="ARBA00023172"/>
    </source>
</evidence>
<keyword evidence="17 18" id="KW-0539">Nucleus</keyword>
<keyword evidence="8 18" id="KW-0808">Transferase</keyword>
<evidence type="ECO:0000256" key="1">
    <source>
        <dbReference type="ARBA" id="ARBA00000900"/>
    </source>
</evidence>
<comment type="subcellular location">
    <subcellularLocation>
        <location evidence="3">Chromosome</location>
        <location evidence="3">Telomere</location>
    </subcellularLocation>
    <subcellularLocation>
        <location evidence="2 18">Nucleus</location>
    </subcellularLocation>
</comment>
<dbReference type="GO" id="GO:0008270">
    <property type="term" value="F:zinc ion binding"/>
    <property type="evidence" value="ECO:0007669"/>
    <property type="project" value="UniProtKB-KW"/>
</dbReference>
<keyword evidence="7" id="KW-0158">Chromosome</keyword>
<name>A0AAV2HBX5_LYMST</name>
<comment type="similarity">
    <text evidence="4 18">Belongs to the NSE1 family.</text>
</comment>
<keyword evidence="10 18" id="KW-0227">DNA damage</keyword>
<dbReference type="InterPro" id="IPR011513">
    <property type="entry name" value="Nse1"/>
</dbReference>
<evidence type="ECO:0000256" key="3">
    <source>
        <dbReference type="ARBA" id="ARBA00004574"/>
    </source>
</evidence>
<dbReference type="FunFam" id="1.10.10.10:FF:000270">
    <property type="entry name" value="Non-structural maintenance of chromosomes element 1 homolog"/>
    <property type="match status" value="1"/>
</dbReference>
<dbReference type="InterPro" id="IPR036388">
    <property type="entry name" value="WH-like_DNA-bd_sf"/>
</dbReference>
<dbReference type="Gene3D" id="1.10.10.10">
    <property type="entry name" value="Winged helix-like DNA-binding domain superfamily/Winged helix DNA-binding domain"/>
    <property type="match status" value="1"/>
</dbReference>
<protein>
    <recommendedName>
        <fullName evidence="6 18">Non-structural maintenance of chromosomes element 1 homolog</fullName>
        <ecNumber evidence="5 18">2.3.2.27</ecNumber>
    </recommendedName>
</protein>
<dbReference type="InterPro" id="IPR013083">
    <property type="entry name" value="Znf_RING/FYVE/PHD"/>
</dbReference>
<keyword evidence="21" id="KW-1185">Reference proteome</keyword>
<feature type="domain" description="Non-structural maintenance of chromosomes element 1 RING C4HC3-type" evidence="19">
    <location>
        <begin position="183"/>
        <end position="223"/>
    </location>
</feature>
<evidence type="ECO:0000256" key="17">
    <source>
        <dbReference type="ARBA" id="ARBA00023242"/>
    </source>
</evidence>
<keyword evidence="13 18" id="KW-0862">Zinc</keyword>
<dbReference type="Pfam" id="PF07574">
    <property type="entry name" value="SMC_Nse1"/>
    <property type="match status" value="2"/>
</dbReference>